<evidence type="ECO:0000313" key="1">
    <source>
        <dbReference type="EMBL" id="MEU9355038.1"/>
    </source>
</evidence>
<sequence length="90" mass="10037">MNEPENITVGDAAQWARYCAKQAQDFQETVEAFRLGNLQATTERGYPPSRIAELQKTVDDMARARDEMISLANMWANVAGALHLVEGEKP</sequence>
<accession>A0ABV3ED24</accession>
<reference evidence="1 2" key="1">
    <citation type="submission" date="2024-06" db="EMBL/GenBank/DDBJ databases">
        <title>The Natural Products Discovery Center: Release of the First 8490 Sequenced Strains for Exploring Actinobacteria Biosynthetic Diversity.</title>
        <authorList>
            <person name="Kalkreuter E."/>
            <person name="Kautsar S.A."/>
            <person name="Yang D."/>
            <person name="Bader C.D."/>
            <person name="Teijaro C.N."/>
            <person name="Fluegel L."/>
            <person name="Davis C.M."/>
            <person name="Simpson J.R."/>
            <person name="Lauterbach L."/>
            <person name="Steele A.D."/>
            <person name="Gui C."/>
            <person name="Meng S."/>
            <person name="Li G."/>
            <person name="Viehrig K."/>
            <person name="Ye F."/>
            <person name="Su P."/>
            <person name="Kiefer A.F."/>
            <person name="Nichols A."/>
            <person name="Cepeda A.J."/>
            <person name="Yan W."/>
            <person name="Fan B."/>
            <person name="Jiang Y."/>
            <person name="Adhikari A."/>
            <person name="Zheng C.-J."/>
            <person name="Schuster L."/>
            <person name="Cowan T.M."/>
            <person name="Smanski M.J."/>
            <person name="Chevrette M.G."/>
            <person name="De Carvalho L.P.S."/>
            <person name="Shen B."/>
        </authorList>
    </citation>
    <scope>NUCLEOTIDE SEQUENCE [LARGE SCALE GENOMIC DNA]</scope>
    <source>
        <strain evidence="1 2">NPDC048274</strain>
    </source>
</reference>
<protein>
    <submittedName>
        <fullName evidence="1">Uncharacterized protein</fullName>
    </submittedName>
</protein>
<comment type="caution">
    <text evidence="1">The sequence shown here is derived from an EMBL/GenBank/DDBJ whole genome shotgun (WGS) entry which is preliminary data.</text>
</comment>
<gene>
    <name evidence="1" type="ORF">AB0D65_29590</name>
</gene>
<organism evidence="1 2">
    <name type="scientific">Streptomyces griseoloalbus</name>
    <dbReference type="NCBI Taxonomy" id="67303"/>
    <lineage>
        <taxon>Bacteria</taxon>
        <taxon>Bacillati</taxon>
        <taxon>Actinomycetota</taxon>
        <taxon>Actinomycetes</taxon>
        <taxon>Kitasatosporales</taxon>
        <taxon>Streptomycetaceae</taxon>
        <taxon>Streptomyces</taxon>
    </lineage>
</organism>
<evidence type="ECO:0000313" key="2">
    <source>
        <dbReference type="Proteomes" id="UP001551582"/>
    </source>
</evidence>
<dbReference type="RefSeq" id="WP_359987364.1">
    <property type="nucleotide sequence ID" value="NZ_JBEZLS010000026.1"/>
</dbReference>
<dbReference type="EMBL" id="JBEZLS010000026">
    <property type="protein sequence ID" value="MEU9355038.1"/>
    <property type="molecule type" value="Genomic_DNA"/>
</dbReference>
<dbReference type="Proteomes" id="UP001551582">
    <property type="component" value="Unassembled WGS sequence"/>
</dbReference>
<name>A0ABV3ED24_9ACTN</name>
<proteinExistence type="predicted"/>
<keyword evidence="2" id="KW-1185">Reference proteome</keyword>